<feature type="region of interest" description="Disordered" evidence="1">
    <location>
        <begin position="1"/>
        <end position="22"/>
    </location>
</feature>
<evidence type="ECO:0000256" key="1">
    <source>
        <dbReference type="SAM" id="MobiDB-lite"/>
    </source>
</evidence>
<protein>
    <submittedName>
        <fullName evidence="2">Uncharacterized protein</fullName>
    </submittedName>
</protein>
<name>A0A239BDY9_9BACT</name>
<keyword evidence="3" id="KW-1185">Reference proteome</keyword>
<evidence type="ECO:0000313" key="3">
    <source>
        <dbReference type="Proteomes" id="UP000198324"/>
    </source>
</evidence>
<dbReference type="AlphaFoldDB" id="A0A239BDY9"/>
<proteinExistence type="predicted"/>
<dbReference type="Proteomes" id="UP000198324">
    <property type="component" value="Unassembled WGS sequence"/>
</dbReference>
<accession>A0A239BDY9</accession>
<reference evidence="2 3" key="1">
    <citation type="submission" date="2017-06" db="EMBL/GenBank/DDBJ databases">
        <authorList>
            <person name="Kim H.J."/>
            <person name="Triplett B.A."/>
        </authorList>
    </citation>
    <scope>NUCLEOTIDE SEQUENCE [LARGE SCALE GENOMIC DNA]</scope>
    <source>
        <strain evidence="2 3">DSM 13116</strain>
    </source>
</reference>
<gene>
    <name evidence="2" type="ORF">SAMN04488503_2514</name>
</gene>
<sequence length="54" mass="5976">MSASEKPEIPAPPATQAVPTPEELIQRCMDRATKITYRKRQGKKGTSITISFSK</sequence>
<evidence type="ECO:0000313" key="2">
    <source>
        <dbReference type="EMBL" id="SNS06237.1"/>
    </source>
</evidence>
<dbReference type="EMBL" id="FZOC01000005">
    <property type="protein sequence ID" value="SNS06237.1"/>
    <property type="molecule type" value="Genomic_DNA"/>
</dbReference>
<dbReference type="RefSeq" id="WP_179217017.1">
    <property type="nucleotide sequence ID" value="NZ_FZOC01000005.1"/>
</dbReference>
<organism evidence="2 3">
    <name type="scientific">Humidesulfovibrio mexicanus</name>
    <dbReference type="NCBI Taxonomy" id="147047"/>
    <lineage>
        <taxon>Bacteria</taxon>
        <taxon>Pseudomonadati</taxon>
        <taxon>Thermodesulfobacteriota</taxon>
        <taxon>Desulfovibrionia</taxon>
        <taxon>Desulfovibrionales</taxon>
        <taxon>Desulfovibrionaceae</taxon>
        <taxon>Humidesulfovibrio</taxon>
    </lineage>
</organism>